<feature type="coiled-coil region" evidence="1">
    <location>
        <begin position="1006"/>
        <end position="1033"/>
    </location>
</feature>
<evidence type="ECO:0000313" key="3">
    <source>
        <dbReference type="EMBL" id="KAK6587606.1"/>
    </source>
</evidence>
<proteinExistence type="predicted"/>
<sequence>MRGKRLLKPYFQKDEDDYMECISDGTENNIDLSQGIIERSNKRYNQRKNKKVENLSCKSLGNESEKIGVSVLGTLINSLREKNETSESNLVSEKEEKEMIKTNKIGVRDNIKLRKKEKKHKNLEIVDMSNLLKKMDKIVVSKDNLNTRVNSQDNLKNMFDSFDAQGWCDNEYNFDNNLNNYGTTDVENDMINLTDLEKAMLPVIKEDYNSELSINEWLPSRFMELKSEVVRRLDDETIVIENKELCEFFYSQWIEQYNYMSTLTQDFNRDVHDCFVLNGQIPSVSTIKEFNPDLLLDPKDDKMPFTVQDLDGRVILSRLVYIANSQQKQIGEMNKANRCGASVDDYEFRKEYGVISKKAREKLWWLCRMAEHCGLIGREGKKMRYYLVQETGDEEGKVNSFIYANATINSSADITMEIFNQDINNSNENNLVEKSVSFSDKDLFNDEDNYEEYPLSQDLKDEDYLKDEPNQIDVKWSELSSLKISNRVRPWEKKKTESSVVQKSQEKAEKKDTTDSRIKLFKFMLKNIGPRPLWTMKSTSFEKVGRRTNKAGIEIEPPNDLSLREQGQLRIKWIQMRNQAEKLAIHHFKIIDPETKELYGDKLKYWSDLFNINLLIPNPDSPKIKRSGDDSNIKDMKTKEHNEVPIYNSLEDNIKHNSDNSIYESENISNFLPLDIEYVSEDENSDMLNNEIGSDKNANVSENNISVSENEEESKFIGNLDETNEGNSFVDIEEEDLEKASDDPFEGMQEREERHLEENLGDSIGENSERITDDENSDEYDQKVMKEKKEAYKRYITIRNNRRKLKKKMMEKYGHLLENEAEESDEDGVQFLKRGMEEEDSEDCDEDLDWDEISGFSDFIDDDKYNNELDGDAIQAHLKHMKQIEERQYRQLFTLEGLKERKNKIYGFLSEIQDDGVDGETRLEKKNNEIYNPVFFDDVVSEYWTDEEDYEYLSDEEINEKNMVDILGIDYDDWEKDNQKSEIKSSDESINLMRREKYIKLKNALLKEASSQIHLLKQRFHNLEEKMKEDISESEKASLREKYLVNADKLRMLLKSINNACNKCIYENHQYFDHIDISKYIQKRQENKLLKEKKNNNSHDSSEKTKARNNKINKIGNKSDILNYYDSEDELVTNYKLNKKNKNILNVRGARFIIENNNGNRK</sequence>
<accession>A0AAV9XSE7</accession>
<feature type="compositionally biased region" description="Basic and acidic residues" evidence="2">
    <location>
        <begin position="738"/>
        <end position="758"/>
    </location>
</feature>
<evidence type="ECO:0000256" key="1">
    <source>
        <dbReference type="SAM" id="Coils"/>
    </source>
</evidence>
<evidence type="ECO:0000256" key="2">
    <source>
        <dbReference type="SAM" id="MobiDB-lite"/>
    </source>
</evidence>
<gene>
    <name evidence="3" type="ORF">RS030_91503</name>
</gene>
<dbReference type="Proteomes" id="UP001311799">
    <property type="component" value="Unassembled WGS sequence"/>
</dbReference>
<dbReference type="AlphaFoldDB" id="A0AAV9XSE7"/>
<evidence type="ECO:0000313" key="4">
    <source>
        <dbReference type="Proteomes" id="UP001311799"/>
    </source>
</evidence>
<feature type="compositionally biased region" description="Basic and acidic residues" evidence="2">
    <location>
        <begin position="1090"/>
        <end position="1106"/>
    </location>
</feature>
<comment type="caution">
    <text evidence="3">The sequence shown here is derived from an EMBL/GenBank/DDBJ whole genome shotgun (WGS) entry which is preliminary data.</text>
</comment>
<keyword evidence="1" id="KW-0175">Coiled coil</keyword>
<keyword evidence="4" id="KW-1185">Reference proteome</keyword>
<organism evidence="3 4">
    <name type="scientific">Cryptosporidium xiaoi</name>
    <dbReference type="NCBI Taxonomy" id="659607"/>
    <lineage>
        <taxon>Eukaryota</taxon>
        <taxon>Sar</taxon>
        <taxon>Alveolata</taxon>
        <taxon>Apicomplexa</taxon>
        <taxon>Conoidasida</taxon>
        <taxon>Coccidia</taxon>
        <taxon>Eucoccidiorida</taxon>
        <taxon>Eimeriorina</taxon>
        <taxon>Cryptosporidiidae</taxon>
        <taxon>Cryptosporidium</taxon>
    </lineage>
</organism>
<feature type="region of interest" description="Disordered" evidence="2">
    <location>
        <begin position="733"/>
        <end position="781"/>
    </location>
</feature>
<reference evidence="3 4" key="1">
    <citation type="submission" date="2023-10" db="EMBL/GenBank/DDBJ databases">
        <title>Comparative genomics analysis reveals potential genetic determinants of host preference in Cryptosporidium xiaoi.</title>
        <authorList>
            <person name="Xiao L."/>
            <person name="Li J."/>
        </authorList>
    </citation>
    <scope>NUCLEOTIDE SEQUENCE [LARGE SCALE GENOMIC DNA]</scope>
    <source>
        <strain evidence="3 4">52996</strain>
    </source>
</reference>
<name>A0AAV9XSE7_9CRYT</name>
<protein>
    <submittedName>
        <fullName evidence="3">Uncharacterized protein</fullName>
    </submittedName>
</protein>
<feature type="region of interest" description="Disordered" evidence="2">
    <location>
        <begin position="1090"/>
        <end position="1112"/>
    </location>
</feature>
<dbReference type="EMBL" id="JAWDEY010000037">
    <property type="protein sequence ID" value="KAK6587606.1"/>
    <property type="molecule type" value="Genomic_DNA"/>
</dbReference>